<name>A0A7G9GBQ8_9FIRM</name>
<dbReference type="EMBL" id="CP060635">
    <property type="protein sequence ID" value="QNM08240.1"/>
    <property type="molecule type" value="Genomic_DNA"/>
</dbReference>
<evidence type="ECO:0000313" key="1">
    <source>
        <dbReference type="EMBL" id="QNM08240.1"/>
    </source>
</evidence>
<accession>A0A7G9GBQ8</accession>
<dbReference type="KEGG" id="whj:H9Q79_15325"/>
<reference evidence="1 2" key="1">
    <citation type="submission" date="2020-08" db="EMBL/GenBank/DDBJ databases">
        <authorList>
            <person name="Liu C."/>
            <person name="Sun Q."/>
        </authorList>
    </citation>
    <scope>NUCLEOTIDE SEQUENCE [LARGE SCALE GENOMIC DNA]</scope>
    <source>
        <strain evidence="1 2">NSJ-29</strain>
    </source>
</reference>
<dbReference type="Proteomes" id="UP000515860">
    <property type="component" value="Chromosome"/>
</dbReference>
<gene>
    <name evidence="1" type="ORF">H9Q79_15325</name>
</gene>
<dbReference type="RefSeq" id="WP_118647136.1">
    <property type="nucleotide sequence ID" value="NZ_CP060635.1"/>
</dbReference>
<evidence type="ECO:0000313" key="2">
    <source>
        <dbReference type="Proteomes" id="UP000515860"/>
    </source>
</evidence>
<proteinExistence type="predicted"/>
<protein>
    <submittedName>
        <fullName evidence="1">Uncharacterized protein</fullName>
    </submittedName>
</protein>
<dbReference type="AlphaFoldDB" id="A0A7G9GBQ8"/>
<keyword evidence="2" id="KW-1185">Reference proteome</keyword>
<sequence>MDDKYTFQDFLYSVDVSNKKFVSDMHDELTDLGCRAEVKSAKSGYVVSYSLNKKAIANYVFRKKGLMARIYTNHIGQYMDVLDTLPEEMVQTIRQAPVCKRLVDPASCNQKCSMGYDIIVKGERLQRCRNNAFMFLLDEESRPFVKALLLSEVHASV</sequence>
<organism evidence="1 2">
    <name type="scientific">Wansuia hejianensis</name>
    <dbReference type="NCBI Taxonomy" id="2763667"/>
    <lineage>
        <taxon>Bacteria</taxon>
        <taxon>Bacillati</taxon>
        <taxon>Bacillota</taxon>
        <taxon>Clostridia</taxon>
        <taxon>Lachnospirales</taxon>
        <taxon>Lachnospiraceae</taxon>
        <taxon>Wansuia</taxon>
    </lineage>
</organism>